<evidence type="ECO:0000313" key="1">
    <source>
        <dbReference type="EMBL" id="ABD71955.1"/>
    </source>
</evidence>
<gene>
    <name evidence="1" type="ordered locus">Rfer_4268</name>
</gene>
<dbReference type="Proteomes" id="UP000008332">
    <property type="component" value="Plasmid unnamed1"/>
</dbReference>
<evidence type="ECO:0000313" key="2">
    <source>
        <dbReference type="Proteomes" id="UP000008332"/>
    </source>
</evidence>
<dbReference type="RefSeq" id="WP_011458784.1">
    <property type="nucleotide sequence ID" value="NC_007901.1"/>
</dbReference>
<evidence type="ECO:0008006" key="3">
    <source>
        <dbReference type="Google" id="ProtNLM"/>
    </source>
</evidence>
<dbReference type="AlphaFoldDB" id="Q21QJ0"/>
<proteinExistence type="predicted"/>
<organism evidence="1 2">
    <name type="scientific">Albidiferax ferrireducens (strain ATCC BAA-621 / DSM 15236 / T118)</name>
    <name type="common">Rhodoferax ferrireducens</name>
    <dbReference type="NCBI Taxonomy" id="338969"/>
    <lineage>
        <taxon>Bacteria</taxon>
        <taxon>Pseudomonadati</taxon>
        <taxon>Pseudomonadota</taxon>
        <taxon>Betaproteobacteria</taxon>
        <taxon>Burkholderiales</taxon>
        <taxon>Comamonadaceae</taxon>
        <taxon>Rhodoferax</taxon>
    </lineage>
</organism>
<geneLocation type="plasmid" evidence="2">
    <name>pDSM15236</name>
</geneLocation>
<protein>
    <recommendedName>
        <fullName evidence="3">Flagellar transcriptional regulator FlhC</fullName>
    </recommendedName>
</protein>
<dbReference type="KEGG" id="rfr:Rfer_4268"/>
<name>Q21QJ0_ALBFT</name>
<keyword evidence="1" id="KW-0614">Plasmid</keyword>
<accession>Q21QJ0</accession>
<dbReference type="EMBL" id="CP000268">
    <property type="protein sequence ID" value="ABD71955.1"/>
    <property type="molecule type" value="Genomic_DNA"/>
</dbReference>
<reference evidence="2" key="1">
    <citation type="submission" date="2006-02" db="EMBL/GenBank/DDBJ databases">
        <title>Complete sequence of plasmid 1 of Rhodoferax ferrireducens DSM 15236.</title>
        <authorList>
            <person name="Copeland A."/>
            <person name="Lucas S."/>
            <person name="Lapidus A."/>
            <person name="Barry K."/>
            <person name="Detter J.C."/>
            <person name="Glavina del Rio T."/>
            <person name="Hammon N."/>
            <person name="Israni S."/>
            <person name="Pitluck S."/>
            <person name="Brettin T."/>
            <person name="Bruce D."/>
            <person name="Han C."/>
            <person name="Tapia R."/>
            <person name="Gilna P."/>
            <person name="Kiss H."/>
            <person name="Schmutz J."/>
            <person name="Larimer F."/>
            <person name="Land M."/>
            <person name="Kyrpides N."/>
            <person name="Ivanova N."/>
            <person name="Richardson P."/>
        </authorList>
    </citation>
    <scope>NUCLEOTIDE SEQUENCE [LARGE SCALE GENOMIC DNA]</scope>
    <source>
        <strain evidence="2">ATCC BAA-621 / DSM 15236 / T118</strain>
        <plasmid evidence="2">Plasmid pDSM15236</plasmid>
    </source>
</reference>
<keyword evidence="2" id="KW-1185">Reference proteome</keyword>
<sequence length="189" mass="21502">MLSESNSGRRFFMAPRQHMNACIERERVVHLRVQDLVLCGVRPKVIYQVIGKQMSLNEVKRIHDSITPIPPDKRHGRNIKFENIHLISAPAHSLYIECFKLVKRALAAGGSRADALCSVWRIMADRRSLPFHADIENASCEAMIVLYLNYEVDDLTIETCDICRSPFLSAKSFRCMACEGTAKRKRQAA</sequence>
<dbReference type="HOGENOM" id="CLU_1433449_0_0_4"/>